<evidence type="ECO:0000313" key="3">
    <source>
        <dbReference type="Proteomes" id="UP000721236"/>
    </source>
</evidence>
<sequence>MTRVPQGRSCLDIDTAGAPPPCMSLADRGRRSVPARMLAGFVAATIWAGPPAAHAAPIADPAAPVRFAPTMTATTGAAAPAGGVPVVNIATPNAQGISLNQYRSFVVDPVGLILNNSNIGGGSFLGGQVRANPHLSRSGPAGLIVNQVSGQAPARLNGTVEVYGGAAGVVIAAPGGVYTQGAGFTNTKDVTLTTGTPQWLTASGTATGFDAAAAAGFLVEGGRLQIGNAYPGNPGAAGIEGTVANMHLIAEHIGIDAALYAGERIDVIAGRQRVTPAPDGFSVSPPMAVGAASTPAPAALAIDATAFGAMTAGQIRLVSTAVGFGVRADGGLAASAGRLAIDAAGNVKVGSTYAKDTVRIDAAGDVATVGAGLGEGGYAIRAGKDARIDGALESGSGVAVSAEGAIAGGGKVKAREAVALAAGGSVDVAGALGGAAIRISAAGRDGAGDIRLGGDVGAPGAIALNAARDTTIDGSVVSATGLRLATPRNLAVHGTAGSSGDEVALTGVRGDVVTTGHVVSPHAVTVTAGRDAMLGGKVVANGPVSVAASGGSIVGSADIATNGDLTLRAGRQVNVGGAARSLGTIAIEARAGSASIAGTLVADGAVAVMAARDVAMNGSIASGGGTTIIATGGTAAIGGALGSMADATVKAGRDVLLAGSLTTGRNVSASAGGKLAVGDLTWIGGDAMLDGGDVRIGSAPGRANVVNGSLFATARGGVALGGDTQADDIALLGKAVANEGTTVAAGRMTVGGARLENTGMLAGERVDVATGDLVNRGTLGGQDVGIAVTGALDNAQGLLAGARTLDVTVGALAGNRDGTLFAGDLTGKDPTVGDLSLVITGAEGGFDNAGGQVVAGNDLTVHAHNLAFDPLATDTGKLDANGTLTLAVRAIRNSGTWQVAGGNAVLHADEGIANTGTMLKAGDLALHAGGQLDNSGQIIGTGSLSLSGSAMVNTGIAHANRDLRLGGTVINRGTAEALGDMAITGGGYDNRGGITQAGRDLSIDASGTVDNIGSVIGANGDMHIAAAAIVNDRTAPVEAGSTTTKAVNEGLVASTVIGSYRPWLDGGSCDGCTGPVEGPPQSITLADLMRGPDGSIRMVMGTERVYVGVEQSAADGYFWHLIPATASPLAVPSAHGVGGVPTVDRTVTRQSDGVAGQIVTDGSLDIVAATLSNVGGVLSAGRDVTLDVGRLDNGRSATLAGSVTDSVNRDEFAALLATLASYVNQRYASTVTGPLVYGVPSPRGDCDACTGPPPWSPIALGVAGDGAPASAPTLSSVSYQLGKAGQILAGGDLRLRGRGDLANDGDFAAAGGISIMTPGTFTNRGVYESRLTATPGCMAGAPDCPDDSSPHVERLAWQQTPATVAAGRSLDIQAANIQNLNATLAAQGNVSLGAGGSVINASGAVQSLLGDVALDAPALVNKAMDPARVHKSYGGMNPPYAGGCNPAGTHGNSQCAAEEDTAAGPAGIIAAARDVKLAGTTLSNRGALIAGGRDVTVDMVDGVDNASIALNADWIGRWQERRAGGDRWHDTGGRSAIGSLESAIQAGGSLSVSAGGRILNTGNLLGGAVDVTGAALINGFTSPAQPTPPATAVRQVIPLGPVAAPEGAVAAAKPVRDPTRPWHFAPAVVATPVSPTVGGPATVEWHFHAALPGDRVSPPEGRAQYVGLSAAQAVLAGITPDSLLAQLPAELRGGGVAFYYDPYTEGLRLQQAALQHSGQSTFLDGLAWDSQTRLSIADQEKLVLYRNAAEYAKAHHIALGQALTAEQVAALDAPMLWYVEQAVPDPDCDAVAGNACPLVHALVPQVYLPAGHARALTKATGGNIAGGNVTLDIQGQLRNSGRVLATDSLSVRAGSIEAAPNVVSIGTSAYRTKGGWNEVTGTAVQPGGVMSAMRMQIDAGALHAVNDAFLIRGADGSVDEAATLRLLDQLKANLGLDYTEGTVADDIHTRFIKERTGVGPIGQIAMMVAAVAVAVVTSGAASAALASAQAAAAESGMTTLIATGSVVEASAAGGVMASSAFAAGGIGNLAIAGALGGMASSAAMQLGMTGKLDLKQLATAGVAGAVTGGVTGYYGPSYGVERLLASAGTGCATAAIQGDDCGAGAIAGFGTAVVAWAADAMRQDQIESSRRFKGIVDAGKAGPPELVSNATGKSVGVNGDRFKLAGTRVSVDDLRKYGTVEPLTDGVLAFRGVALNPKTKKTWTLAEALAKDGGFTGGFQGGDGTFGGEPYSPGSFADKLMESFAGPHDYLGSFAGYDPLGNLRGGMTTFERAMFEIQTVIDIPLAAPFAGVTLLEQYGMDWSAFHHQNERSRRNN</sequence>
<reference evidence="2 3" key="1">
    <citation type="submission" date="2021-08" db="EMBL/GenBank/DDBJ databases">
        <authorList>
            <person name="Peeters C."/>
        </authorList>
    </citation>
    <scope>NUCLEOTIDE SEQUENCE [LARGE SCALE GENOMIC DNA]</scope>
    <source>
        <strain evidence="2 3">LMG 21510</strain>
    </source>
</reference>
<dbReference type="InterPro" id="IPR012334">
    <property type="entry name" value="Pectin_lyas_fold"/>
</dbReference>
<dbReference type="NCBIfam" id="TIGR01901">
    <property type="entry name" value="adhes_NPXG"/>
    <property type="match status" value="1"/>
</dbReference>
<evidence type="ECO:0000259" key="1">
    <source>
        <dbReference type="SMART" id="SM00912"/>
    </source>
</evidence>
<dbReference type="RefSeq" id="WP_224043926.1">
    <property type="nucleotide sequence ID" value="NZ_CAJZAH010000006.1"/>
</dbReference>
<name>A0ABN7ZAY8_9BURK</name>
<dbReference type="SMART" id="SM00912">
    <property type="entry name" value="Haemagg_act"/>
    <property type="match status" value="1"/>
</dbReference>
<evidence type="ECO:0000313" key="2">
    <source>
        <dbReference type="EMBL" id="CAG9181537.1"/>
    </source>
</evidence>
<proteinExistence type="predicted"/>
<dbReference type="Pfam" id="PF05860">
    <property type="entry name" value="TPS"/>
    <property type="match status" value="1"/>
</dbReference>
<dbReference type="InterPro" id="IPR008638">
    <property type="entry name" value="FhaB/CdiA-like_TPS"/>
</dbReference>
<organism evidence="2 3">
    <name type="scientific">Cupriavidus respiraculi</name>
    <dbReference type="NCBI Taxonomy" id="195930"/>
    <lineage>
        <taxon>Bacteria</taxon>
        <taxon>Pseudomonadati</taxon>
        <taxon>Pseudomonadota</taxon>
        <taxon>Betaproteobacteria</taxon>
        <taxon>Burkholderiales</taxon>
        <taxon>Burkholderiaceae</taxon>
        <taxon>Cupriavidus</taxon>
    </lineage>
</organism>
<dbReference type="Gene3D" id="2.160.20.10">
    <property type="entry name" value="Single-stranded right-handed beta-helix, Pectin lyase-like"/>
    <property type="match status" value="1"/>
</dbReference>
<dbReference type="InterPro" id="IPR010069">
    <property type="entry name" value="CdiA_FHA1_rpt"/>
</dbReference>
<keyword evidence="3" id="KW-1185">Reference proteome</keyword>
<dbReference type="EMBL" id="CAJZAH010000006">
    <property type="protein sequence ID" value="CAG9181537.1"/>
    <property type="molecule type" value="Genomic_DNA"/>
</dbReference>
<dbReference type="SUPFAM" id="SSF51126">
    <property type="entry name" value="Pectin lyase-like"/>
    <property type="match status" value="1"/>
</dbReference>
<comment type="caution">
    <text evidence="2">The sequence shown here is derived from an EMBL/GenBank/DDBJ whole genome shotgun (WGS) entry which is preliminary data.</text>
</comment>
<accession>A0ABN7ZAY8</accession>
<dbReference type="InterPro" id="IPR011050">
    <property type="entry name" value="Pectin_lyase_fold/virulence"/>
</dbReference>
<dbReference type="NCBIfam" id="TIGR01731">
    <property type="entry name" value="fil_hemag_20aa"/>
    <property type="match status" value="13"/>
</dbReference>
<dbReference type="Proteomes" id="UP000721236">
    <property type="component" value="Unassembled WGS sequence"/>
</dbReference>
<gene>
    <name evidence="2" type="ORF">LMG21510_04331</name>
</gene>
<dbReference type="Pfam" id="PF05594">
    <property type="entry name" value="Fil_haemagg"/>
    <property type="match status" value="10"/>
</dbReference>
<feature type="domain" description="Filamentous haemagglutinin FhaB/tRNA nuclease CdiA-like TPS" evidence="1">
    <location>
        <begin position="81"/>
        <end position="202"/>
    </location>
</feature>
<protein>
    <recommendedName>
        <fullName evidence="1">Filamentous haemagglutinin FhaB/tRNA nuclease CdiA-like TPS domain-containing protein</fullName>
    </recommendedName>
</protein>
<dbReference type="InterPro" id="IPR008619">
    <property type="entry name" value="Filamentous_hemagglutn_rpt"/>
</dbReference>